<dbReference type="Proteomes" id="UP000276128">
    <property type="component" value="Unassembled WGS sequence"/>
</dbReference>
<comment type="caution">
    <text evidence="5">The sequence shown here is derived from an EMBL/GenBank/DDBJ whole genome shotgun (WGS) entry which is preliminary data.</text>
</comment>
<dbReference type="Pfam" id="PF12833">
    <property type="entry name" value="HTH_18"/>
    <property type="match status" value="1"/>
</dbReference>
<dbReference type="InterPro" id="IPR037923">
    <property type="entry name" value="HTH-like"/>
</dbReference>
<accession>A0A3S0A777</accession>
<dbReference type="SUPFAM" id="SSF46689">
    <property type="entry name" value="Homeodomain-like"/>
    <property type="match status" value="2"/>
</dbReference>
<keyword evidence="6" id="KW-1185">Reference proteome</keyword>
<evidence type="ECO:0000259" key="4">
    <source>
        <dbReference type="PROSITE" id="PS01124"/>
    </source>
</evidence>
<keyword evidence="2" id="KW-0238">DNA-binding</keyword>
<proteinExistence type="predicted"/>
<dbReference type="PRINTS" id="PR00032">
    <property type="entry name" value="HTHARAC"/>
</dbReference>
<name>A0A3S0A777_9BACL</name>
<dbReference type="GO" id="GO:0003700">
    <property type="term" value="F:DNA-binding transcription factor activity"/>
    <property type="evidence" value="ECO:0007669"/>
    <property type="project" value="InterPro"/>
</dbReference>
<dbReference type="Pfam" id="PF02311">
    <property type="entry name" value="AraC_binding"/>
    <property type="match status" value="1"/>
</dbReference>
<dbReference type="CDD" id="cd06986">
    <property type="entry name" value="cupin_MmsR-like_N"/>
    <property type="match status" value="1"/>
</dbReference>
<dbReference type="PANTHER" id="PTHR43280:SF2">
    <property type="entry name" value="HTH-TYPE TRANSCRIPTIONAL REGULATOR EXSA"/>
    <property type="match status" value="1"/>
</dbReference>
<evidence type="ECO:0000313" key="5">
    <source>
        <dbReference type="EMBL" id="RTE11253.1"/>
    </source>
</evidence>
<evidence type="ECO:0000256" key="2">
    <source>
        <dbReference type="ARBA" id="ARBA00023125"/>
    </source>
</evidence>
<dbReference type="SUPFAM" id="SSF51215">
    <property type="entry name" value="Regulatory protein AraC"/>
    <property type="match status" value="1"/>
</dbReference>
<dbReference type="RefSeq" id="WP_126139704.1">
    <property type="nucleotide sequence ID" value="NZ_RXHU01000011.1"/>
</dbReference>
<dbReference type="InterPro" id="IPR020449">
    <property type="entry name" value="Tscrpt_reg_AraC-type_HTH"/>
</dbReference>
<dbReference type="PANTHER" id="PTHR43280">
    <property type="entry name" value="ARAC-FAMILY TRANSCRIPTIONAL REGULATOR"/>
    <property type="match status" value="1"/>
</dbReference>
<keyword evidence="1" id="KW-0805">Transcription regulation</keyword>
<evidence type="ECO:0000256" key="3">
    <source>
        <dbReference type="ARBA" id="ARBA00023163"/>
    </source>
</evidence>
<gene>
    <name evidence="5" type="ORF">EJQ19_02930</name>
</gene>
<dbReference type="PROSITE" id="PS01124">
    <property type="entry name" value="HTH_ARAC_FAMILY_2"/>
    <property type="match status" value="1"/>
</dbReference>
<organism evidence="5 6">
    <name type="scientific">Paenibacillus whitsoniae</name>
    <dbReference type="NCBI Taxonomy" id="2496558"/>
    <lineage>
        <taxon>Bacteria</taxon>
        <taxon>Bacillati</taxon>
        <taxon>Bacillota</taxon>
        <taxon>Bacilli</taxon>
        <taxon>Bacillales</taxon>
        <taxon>Paenibacillaceae</taxon>
        <taxon>Paenibacillus</taxon>
    </lineage>
</organism>
<evidence type="ECO:0000313" key="6">
    <source>
        <dbReference type="Proteomes" id="UP000276128"/>
    </source>
</evidence>
<dbReference type="InterPro" id="IPR009057">
    <property type="entry name" value="Homeodomain-like_sf"/>
</dbReference>
<dbReference type="SMART" id="SM00342">
    <property type="entry name" value="HTH_ARAC"/>
    <property type="match status" value="1"/>
</dbReference>
<dbReference type="EMBL" id="RXHU01000011">
    <property type="protein sequence ID" value="RTE11253.1"/>
    <property type="molecule type" value="Genomic_DNA"/>
</dbReference>
<dbReference type="Gene3D" id="2.60.120.280">
    <property type="entry name" value="Regulatory protein AraC"/>
    <property type="match status" value="1"/>
</dbReference>
<reference evidence="5 6" key="1">
    <citation type="submission" date="2018-12" db="EMBL/GenBank/DDBJ databases">
        <title>Bacillus ochoae sp. nov., Paenibacillus whitsoniae sp. nov., Paenibacillus spiritus sp. nov. Isolated from the Mars Exploration Rover during spacecraft assembly.</title>
        <authorList>
            <person name="Seuylemezian A."/>
            <person name="Vaishampayan P."/>
        </authorList>
    </citation>
    <scope>NUCLEOTIDE SEQUENCE [LARGE SCALE GENOMIC DNA]</scope>
    <source>
        <strain evidence="5 6">MER 54</strain>
    </source>
</reference>
<dbReference type="OrthoDB" id="185320at2"/>
<dbReference type="Gene3D" id="1.10.10.60">
    <property type="entry name" value="Homeodomain-like"/>
    <property type="match status" value="2"/>
</dbReference>
<dbReference type="InterPro" id="IPR003313">
    <property type="entry name" value="AraC-bd"/>
</dbReference>
<sequence length="275" mass="32223">MKPLFWNVMTDIDFRLPLHLLSTGYWPHQPHVERKDGYRAFQWLQCTDGQGILEMEGTSYTVSKGQGMLLYPGVPHRYTPEQAPWTIYWVEFSGHLAPSMLQSFHFHSSTVLYLTKPELLLSRMHELNRLFPVRSPGTAYESSQLLYGLLVELFRFSSTTELRSNREPYEQLAPVLAYIEQHFNEPISLQDLADCLSVTPHYLCVLFQQTFGTRPFEYMNRYRIHRAKLLLQQAPEQKIQTITKQVGFESPSYFIKVFKQLEGMTPNAFRRLYVT</sequence>
<evidence type="ECO:0000256" key="1">
    <source>
        <dbReference type="ARBA" id="ARBA00023015"/>
    </source>
</evidence>
<keyword evidence="3" id="KW-0804">Transcription</keyword>
<dbReference type="AlphaFoldDB" id="A0A3S0A777"/>
<feature type="domain" description="HTH araC/xylS-type" evidence="4">
    <location>
        <begin position="173"/>
        <end position="272"/>
    </location>
</feature>
<dbReference type="GO" id="GO:0043565">
    <property type="term" value="F:sequence-specific DNA binding"/>
    <property type="evidence" value="ECO:0007669"/>
    <property type="project" value="InterPro"/>
</dbReference>
<dbReference type="InterPro" id="IPR018060">
    <property type="entry name" value="HTH_AraC"/>
</dbReference>
<protein>
    <submittedName>
        <fullName evidence="5">AraC family transcriptional regulator</fullName>
    </submittedName>
</protein>